<dbReference type="Proteomes" id="UP000321261">
    <property type="component" value="Unassembled WGS sequence"/>
</dbReference>
<dbReference type="EMBL" id="VIWU01000001">
    <property type="protein sequence ID" value="TWF80104.1"/>
    <property type="molecule type" value="Genomic_DNA"/>
</dbReference>
<evidence type="ECO:0000313" key="1">
    <source>
        <dbReference type="EMBL" id="TWF80104.1"/>
    </source>
</evidence>
<reference evidence="1 2" key="1">
    <citation type="submission" date="2019-06" db="EMBL/GenBank/DDBJ databases">
        <title>Sequencing the genomes of 1000 actinobacteria strains.</title>
        <authorList>
            <person name="Klenk H.-P."/>
        </authorList>
    </citation>
    <scope>NUCLEOTIDE SEQUENCE [LARGE SCALE GENOMIC DNA]</scope>
    <source>
        <strain evidence="1 2">DSM 45671</strain>
    </source>
</reference>
<proteinExistence type="predicted"/>
<organism evidence="1 2">
    <name type="scientific">Pseudonocardia hierapolitana</name>
    <dbReference type="NCBI Taxonomy" id="1128676"/>
    <lineage>
        <taxon>Bacteria</taxon>
        <taxon>Bacillati</taxon>
        <taxon>Actinomycetota</taxon>
        <taxon>Actinomycetes</taxon>
        <taxon>Pseudonocardiales</taxon>
        <taxon>Pseudonocardiaceae</taxon>
        <taxon>Pseudonocardia</taxon>
    </lineage>
</organism>
<dbReference type="GO" id="GO:0016539">
    <property type="term" value="P:intein-mediated protein splicing"/>
    <property type="evidence" value="ECO:0007669"/>
    <property type="project" value="InterPro"/>
</dbReference>
<evidence type="ECO:0008006" key="3">
    <source>
        <dbReference type="Google" id="ProtNLM"/>
    </source>
</evidence>
<accession>A0A561SZ22</accession>
<gene>
    <name evidence="1" type="ORF">FHX44_116041</name>
</gene>
<comment type="caution">
    <text evidence="1">The sequence shown here is derived from an EMBL/GenBank/DDBJ whole genome shotgun (WGS) entry which is preliminary data.</text>
</comment>
<evidence type="ECO:0000313" key="2">
    <source>
        <dbReference type="Proteomes" id="UP000321261"/>
    </source>
</evidence>
<dbReference type="AlphaFoldDB" id="A0A561SZ22"/>
<dbReference type="PRINTS" id="PR00379">
    <property type="entry name" value="INTEIN"/>
</dbReference>
<protein>
    <recommendedName>
        <fullName evidence="3">Transcriptional regulator</fullName>
    </recommendedName>
</protein>
<dbReference type="InterPro" id="IPR006142">
    <property type="entry name" value="INTEIN"/>
</dbReference>
<dbReference type="OrthoDB" id="3366805at2"/>
<dbReference type="RefSeq" id="WP_147258836.1">
    <property type="nucleotide sequence ID" value="NZ_VIWU01000001.1"/>
</dbReference>
<dbReference type="InterPro" id="IPR027434">
    <property type="entry name" value="Homing_endonucl"/>
</dbReference>
<keyword evidence="2" id="KW-1185">Reference proteome</keyword>
<dbReference type="Gene3D" id="3.10.28.10">
    <property type="entry name" value="Homing endonucleases"/>
    <property type="match status" value="1"/>
</dbReference>
<sequence length="251" mass="27990">MYDADVRRVALTAIRSGQSISAVSRATGVSRAALRSWRDGTQVNRTSDCPRCGPDQRKPAPDLAYTYLLGQYLGDGTLSRGRGDVWSLRIACADSWPAIMTECTSAVRALRPLNSVSHLRRQGCTYVTARWKHWPCLFPQHGPGMKHTRPIVLEPWQDDLVAEHTGAFLRGLFHSDGCRMTNWTRRTVAGVPRRYEYPRWFFTNKSADILGLCSAALDRLDIAHRFPRPDTISVARREAVAALDAAVGPKA</sequence>
<name>A0A561SZ22_9PSEU</name>